<dbReference type="Pfam" id="PF01569">
    <property type="entry name" value="PAP2"/>
    <property type="match status" value="1"/>
</dbReference>
<name>A0A518EYI0_9BACT</name>
<dbReference type="InterPro" id="IPR036938">
    <property type="entry name" value="PAP2/HPO_sf"/>
</dbReference>
<dbReference type="PANTHER" id="PTHR14969">
    <property type="entry name" value="SPHINGOSINE-1-PHOSPHATE PHOSPHOHYDROLASE"/>
    <property type="match status" value="1"/>
</dbReference>
<organism evidence="2 3">
    <name type="scientific">Saltatorellus ferox</name>
    <dbReference type="NCBI Taxonomy" id="2528018"/>
    <lineage>
        <taxon>Bacteria</taxon>
        <taxon>Pseudomonadati</taxon>
        <taxon>Planctomycetota</taxon>
        <taxon>Planctomycetia</taxon>
        <taxon>Planctomycetia incertae sedis</taxon>
        <taxon>Saltatorellus</taxon>
    </lineage>
</organism>
<keyword evidence="3" id="KW-1185">Reference proteome</keyword>
<dbReference type="InterPro" id="IPR000326">
    <property type="entry name" value="PAP2/HPO"/>
</dbReference>
<dbReference type="SMART" id="SM00014">
    <property type="entry name" value="acidPPc"/>
    <property type="match status" value="1"/>
</dbReference>
<protein>
    <submittedName>
        <fullName evidence="2">PAP2 superfamily protein</fullName>
    </submittedName>
</protein>
<dbReference type="Proteomes" id="UP000320390">
    <property type="component" value="Chromosome"/>
</dbReference>
<dbReference type="PANTHER" id="PTHR14969:SF13">
    <property type="entry name" value="AT30094P"/>
    <property type="match status" value="1"/>
</dbReference>
<dbReference type="AlphaFoldDB" id="A0A518EYI0"/>
<accession>A0A518EYI0</accession>
<dbReference type="EMBL" id="CP036434">
    <property type="protein sequence ID" value="QDV09142.1"/>
    <property type="molecule type" value="Genomic_DNA"/>
</dbReference>
<gene>
    <name evidence="2" type="ORF">Poly30_46990</name>
</gene>
<evidence type="ECO:0000313" key="2">
    <source>
        <dbReference type="EMBL" id="QDV09142.1"/>
    </source>
</evidence>
<proteinExistence type="predicted"/>
<reference evidence="2 3" key="1">
    <citation type="submission" date="2019-02" db="EMBL/GenBank/DDBJ databases">
        <title>Deep-cultivation of Planctomycetes and their phenomic and genomic characterization uncovers novel biology.</title>
        <authorList>
            <person name="Wiegand S."/>
            <person name="Jogler M."/>
            <person name="Boedeker C."/>
            <person name="Pinto D."/>
            <person name="Vollmers J."/>
            <person name="Rivas-Marin E."/>
            <person name="Kohn T."/>
            <person name="Peeters S.H."/>
            <person name="Heuer A."/>
            <person name="Rast P."/>
            <person name="Oberbeckmann S."/>
            <person name="Bunk B."/>
            <person name="Jeske O."/>
            <person name="Meyerdierks A."/>
            <person name="Storesund J.E."/>
            <person name="Kallscheuer N."/>
            <person name="Luecker S."/>
            <person name="Lage O.M."/>
            <person name="Pohl T."/>
            <person name="Merkel B.J."/>
            <person name="Hornburger P."/>
            <person name="Mueller R.-W."/>
            <person name="Bruemmer F."/>
            <person name="Labrenz M."/>
            <person name="Spormann A.M."/>
            <person name="Op den Camp H."/>
            <person name="Overmann J."/>
            <person name="Amann R."/>
            <person name="Jetten M.S.M."/>
            <person name="Mascher T."/>
            <person name="Medema M.H."/>
            <person name="Devos D.P."/>
            <person name="Kaster A.-K."/>
            <person name="Ovreas L."/>
            <person name="Rohde M."/>
            <person name="Galperin M.Y."/>
            <person name="Jogler C."/>
        </authorList>
    </citation>
    <scope>NUCLEOTIDE SEQUENCE [LARGE SCALE GENOMIC DNA]</scope>
    <source>
        <strain evidence="2 3">Poly30</strain>
    </source>
</reference>
<dbReference type="SUPFAM" id="SSF48317">
    <property type="entry name" value="Acid phosphatase/Vanadium-dependent haloperoxidase"/>
    <property type="match status" value="1"/>
</dbReference>
<feature type="domain" description="Phosphatidic acid phosphatase type 2/haloperoxidase" evidence="1">
    <location>
        <begin position="131"/>
        <end position="229"/>
    </location>
</feature>
<evidence type="ECO:0000259" key="1">
    <source>
        <dbReference type="SMART" id="SM00014"/>
    </source>
</evidence>
<evidence type="ECO:0000313" key="3">
    <source>
        <dbReference type="Proteomes" id="UP000320390"/>
    </source>
</evidence>
<sequence length="261" mass="27105">MPAAVFLMTLGACQSAGTSAQPVEFASTGIPSIRSEIAAAPGEFWRDIKGTFTSKHNLFLLGGAFAAAEAADALGFADGIHEEIQSEREVDLGQTLNDTLQGAGDGAFLVAVALGFWGYGHASGNVRTHEVGSRAIAALAATGLITQVIKTIVPEKRPNGGNGSFPSGHSSMAFAFADTMRRSYGWKVGVPLYIIASGVALQRLDASYHELEDVVVGAALGLAVSRTVHLRRGEEEQAVLSIGPYVNDASGAVGLSVSLQF</sequence>
<dbReference type="Gene3D" id="1.20.144.10">
    <property type="entry name" value="Phosphatidic acid phosphatase type 2/haloperoxidase"/>
    <property type="match status" value="1"/>
</dbReference>